<keyword evidence="13" id="KW-1185">Reference proteome</keyword>
<dbReference type="Gene3D" id="3.40.50.620">
    <property type="entry name" value="HUPs"/>
    <property type="match status" value="1"/>
</dbReference>
<protein>
    <recommendedName>
        <fullName evidence="8">tRNA(Ile)-lysidine synthase</fullName>
        <ecNumber evidence="8">6.3.4.19</ecNumber>
    </recommendedName>
    <alternativeName>
        <fullName evidence="8">tRNA(Ile)-2-lysyl-cytidine synthase</fullName>
    </alternativeName>
    <alternativeName>
        <fullName evidence="8">tRNA(Ile)-lysidine synthetase</fullName>
    </alternativeName>
</protein>
<name>A0A0C2H9H1_9STAP</name>
<keyword evidence="5 8" id="KW-0547">Nucleotide-binding</keyword>
<dbReference type="Pfam" id="PF11734">
    <property type="entry name" value="TilS_C"/>
    <property type="match status" value="1"/>
</dbReference>
<keyword evidence="3 8" id="KW-0436">Ligase</keyword>
<evidence type="ECO:0000256" key="2">
    <source>
        <dbReference type="ARBA" id="ARBA00022490"/>
    </source>
</evidence>
<organism evidence="10 12">
    <name type="scientific">Salinicoccus roseus</name>
    <dbReference type="NCBI Taxonomy" id="45670"/>
    <lineage>
        <taxon>Bacteria</taxon>
        <taxon>Bacillati</taxon>
        <taxon>Bacillota</taxon>
        <taxon>Bacilli</taxon>
        <taxon>Bacillales</taxon>
        <taxon>Staphylococcaceae</taxon>
        <taxon>Salinicoccus</taxon>
    </lineage>
</organism>
<reference evidence="10 12" key="1">
    <citation type="submission" date="2015-01" db="EMBL/GenBank/DDBJ databases">
        <title>Genome sequences of high lactate-tolerant strain Salinicoccus roseus W12 with industrial interest.</title>
        <authorList>
            <person name="Wang H."/>
            <person name="Yu B."/>
        </authorList>
    </citation>
    <scope>NUCLEOTIDE SEQUENCE [LARGE SCALE GENOMIC DNA]</scope>
    <source>
        <strain evidence="10 12">W12</strain>
    </source>
</reference>
<dbReference type="Proteomes" id="UP000527860">
    <property type="component" value="Unassembled WGS sequence"/>
</dbReference>
<dbReference type="InterPro" id="IPR012795">
    <property type="entry name" value="tRNA_Ile_lys_synt_N"/>
</dbReference>
<evidence type="ECO:0000313" key="10">
    <source>
        <dbReference type="EMBL" id="KIH70420.1"/>
    </source>
</evidence>
<dbReference type="AlphaFoldDB" id="A0A0C2H9H1"/>
<evidence type="ECO:0000256" key="7">
    <source>
        <dbReference type="ARBA" id="ARBA00048539"/>
    </source>
</evidence>
<dbReference type="EC" id="6.3.4.19" evidence="8"/>
<dbReference type="OrthoDB" id="9807403at2"/>
<dbReference type="RefSeq" id="WP_040106321.1">
    <property type="nucleotide sequence ID" value="NZ_JABEVU030000001.1"/>
</dbReference>
<comment type="subcellular location">
    <subcellularLocation>
        <location evidence="1 8">Cytoplasm</location>
    </subcellularLocation>
</comment>
<dbReference type="InterPro" id="IPR014729">
    <property type="entry name" value="Rossmann-like_a/b/a_fold"/>
</dbReference>
<dbReference type="GO" id="GO:0005737">
    <property type="term" value="C:cytoplasm"/>
    <property type="evidence" value="ECO:0007669"/>
    <property type="project" value="UniProtKB-SubCell"/>
</dbReference>
<dbReference type="GeneID" id="77845727"/>
<keyword evidence="2 8" id="KW-0963">Cytoplasm</keyword>
<dbReference type="PANTHER" id="PTHR43033:SF1">
    <property type="entry name" value="TRNA(ILE)-LYSIDINE SYNTHASE-RELATED"/>
    <property type="match status" value="1"/>
</dbReference>
<evidence type="ECO:0000256" key="5">
    <source>
        <dbReference type="ARBA" id="ARBA00022741"/>
    </source>
</evidence>
<dbReference type="InterPro" id="IPR012796">
    <property type="entry name" value="Lysidine-tRNA-synth_C"/>
</dbReference>
<dbReference type="SUPFAM" id="SSF56037">
    <property type="entry name" value="PheT/TilS domain"/>
    <property type="match status" value="1"/>
</dbReference>
<dbReference type="GO" id="GO:0006400">
    <property type="term" value="P:tRNA modification"/>
    <property type="evidence" value="ECO:0007669"/>
    <property type="project" value="UniProtKB-UniRule"/>
</dbReference>
<dbReference type="EMBL" id="JABEVU030000001">
    <property type="protein sequence ID" value="MDB0580968.1"/>
    <property type="molecule type" value="Genomic_DNA"/>
</dbReference>
<dbReference type="STRING" id="45670.SN16_09170"/>
<dbReference type="SMART" id="SM00977">
    <property type="entry name" value="TilS_C"/>
    <property type="match status" value="1"/>
</dbReference>
<dbReference type="InterPro" id="IPR011063">
    <property type="entry name" value="TilS/TtcA_N"/>
</dbReference>
<dbReference type="NCBIfam" id="TIGR02432">
    <property type="entry name" value="lysidine_TilS_N"/>
    <property type="match status" value="1"/>
</dbReference>
<evidence type="ECO:0000313" key="12">
    <source>
        <dbReference type="Proteomes" id="UP000031546"/>
    </source>
</evidence>
<evidence type="ECO:0000259" key="9">
    <source>
        <dbReference type="SMART" id="SM00977"/>
    </source>
</evidence>
<evidence type="ECO:0000256" key="6">
    <source>
        <dbReference type="ARBA" id="ARBA00022840"/>
    </source>
</evidence>
<dbReference type="NCBIfam" id="TIGR02433">
    <property type="entry name" value="lysidine_TilS_C"/>
    <property type="match status" value="1"/>
</dbReference>
<dbReference type="SUPFAM" id="SSF52402">
    <property type="entry name" value="Adenine nucleotide alpha hydrolases-like"/>
    <property type="match status" value="1"/>
</dbReference>
<reference evidence="11" key="2">
    <citation type="submission" date="2020-04" db="EMBL/GenBank/DDBJ databases">
        <authorList>
            <person name="Tanveer F."/>
            <person name="Xie Y."/>
            <person name="Shinwari Z.K."/>
        </authorList>
    </citation>
    <scope>NUCLEOTIDE SEQUENCE</scope>
    <source>
        <strain evidence="11">MOSEL-ME25</strain>
    </source>
</reference>
<keyword evidence="4 8" id="KW-0819">tRNA processing</keyword>
<comment type="caution">
    <text evidence="10">The sequence shown here is derived from an EMBL/GenBank/DDBJ whole genome shotgun (WGS) entry which is preliminary data.</text>
</comment>
<dbReference type="Proteomes" id="UP000031546">
    <property type="component" value="Unassembled WGS sequence"/>
</dbReference>
<evidence type="ECO:0000256" key="1">
    <source>
        <dbReference type="ARBA" id="ARBA00004496"/>
    </source>
</evidence>
<proteinExistence type="inferred from homology"/>
<dbReference type="GO" id="GO:0005524">
    <property type="term" value="F:ATP binding"/>
    <property type="evidence" value="ECO:0007669"/>
    <property type="project" value="UniProtKB-UniRule"/>
</dbReference>
<dbReference type="InterPro" id="IPR012094">
    <property type="entry name" value="tRNA_Ile_lys_synt"/>
</dbReference>
<comment type="similarity">
    <text evidence="8">Belongs to the tRNA(Ile)-lysidine synthase family.</text>
</comment>
<dbReference type="HAMAP" id="MF_01161">
    <property type="entry name" value="tRNA_Ile_lys_synt"/>
    <property type="match status" value="1"/>
</dbReference>
<accession>A0A0C2H9H1</accession>
<keyword evidence="6 8" id="KW-0067">ATP-binding</keyword>
<dbReference type="GO" id="GO:0032267">
    <property type="term" value="F:tRNA(Ile)-lysidine synthase activity"/>
    <property type="evidence" value="ECO:0007669"/>
    <property type="project" value="UniProtKB-EC"/>
</dbReference>
<dbReference type="EMBL" id="JXII01000007">
    <property type="protein sequence ID" value="KIH70420.1"/>
    <property type="molecule type" value="Genomic_DNA"/>
</dbReference>
<evidence type="ECO:0000256" key="3">
    <source>
        <dbReference type="ARBA" id="ARBA00022598"/>
    </source>
</evidence>
<dbReference type="Pfam" id="PF01171">
    <property type="entry name" value="ATP_bind_3"/>
    <property type="match status" value="1"/>
</dbReference>
<reference evidence="11" key="3">
    <citation type="submission" date="2022-12" db="EMBL/GenBank/DDBJ databases">
        <title>Genome analysis and biological profiling of marine Salinicoccus roseus MOSEL-ME25.</title>
        <authorList>
            <person name="Mirza F.T."/>
            <person name="Xie Y."/>
            <person name="Shinwari Z.K."/>
        </authorList>
    </citation>
    <scope>NUCLEOTIDE SEQUENCE</scope>
    <source>
        <strain evidence="11">MOSEL-ME25</strain>
    </source>
</reference>
<gene>
    <name evidence="8 11" type="primary">tilS</name>
    <name evidence="11" type="ORF">F7P68_0010550</name>
    <name evidence="10" type="ORF">SN16_09170</name>
</gene>
<dbReference type="CDD" id="cd01992">
    <property type="entry name" value="TilS_N"/>
    <property type="match status" value="1"/>
</dbReference>
<comment type="domain">
    <text evidence="8">The N-terminal region contains the highly conserved SGGXDS motif, predicted to be a P-loop motif involved in ATP binding.</text>
</comment>
<sequence length="417" mass="47951">MELFRPWEKDDTVALAISGGVDSMVLYHLLSTIHAQAYGRLILLHVNHGQRAASIEEAAYIEKMAQQDGHICEIETLSIPSDAFSQERARQARYHFFDVMMKRYGADVLLTAHHLDDQYETILHSLLSGRHLPGSMGIPAERGREEYRIVRPLLSVSREEIEAYAQKHGVVHFEDETNSRTDYTRNYIRHRLMPPIKESTNLQEAHLLRLRDDMAEIDDLLQEKAEAFLEGRGADLPRKDFNAQKHIIRLYIMQAWLKEDGVEPRRRYIEEIMSVIASDTANASFEAGDVRIVISYDHIIRKQGKGENAGMMMIEGDGSHVFNGYRITSRLEPHQYPLMVRTKEAGDRMQLPGIGTKKLSRIFIDGKVPRDEREKMPVILDPDRQIIALGEIYNIMGSKEMNSRLLIEKEFTDEPEK</sequence>
<comment type="function">
    <text evidence="8">Ligates lysine onto the cytidine present at position 34 of the AUA codon-specific tRNA(Ile) that contains the anticodon CAU, in an ATP-dependent manner. Cytidine is converted to lysidine, thus changing the amino acid specificity of the tRNA from methionine to isoleucine.</text>
</comment>
<evidence type="ECO:0000256" key="4">
    <source>
        <dbReference type="ARBA" id="ARBA00022694"/>
    </source>
</evidence>
<evidence type="ECO:0000313" key="11">
    <source>
        <dbReference type="EMBL" id="MDB0580968.1"/>
    </source>
</evidence>
<feature type="binding site" evidence="8">
    <location>
        <begin position="18"/>
        <end position="23"/>
    </location>
    <ligand>
        <name>ATP</name>
        <dbReference type="ChEBI" id="CHEBI:30616"/>
    </ligand>
</feature>
<evidence type="ECO:0000313" key="13">
    <source>
        <dbReference type="Proteomes" id="UP000527860"/>
    </source>
</evidence>
<feature type="domain" description="Lysidine-tRNA(Ile) synthetase C-terminal" evidence="9">
    <location>
        <begin position="338"/>
        <end position="407"/>
    </location>
</feature>
<comment type="catalytic activity">
    <reaction evidence="7 8">
        <text>cytidine(34) in tRNA(Ile2) + L-lysine + ATP = lysidine(34) in tRNA(Ile2) + AMP + diphosphate + H(+)</text>
        <dbReference type="Rhea" id="RHEA:43744"/>
        <dbReference type="Rhea" id="RHEA-COMP:10625"/>
        <dbReference type="Rhea" id="RHEA-COMP:10670"/>
        <dbReference type="ChEBI" id="CHEBI:15378"/>
        <dbReference type="ChEBI" id="CHEBI:30616"/>
        <dbReference type="ChEBI" id="CHEBI:32551"/>
        <dbReference type="ChEBI" id="CHEBI:33019"/>
        <dbReference type="ChEBI" id="CHEBI:82748"/>
        <dbReference type="ChEBI" id="CHEBI:83665"/>
        <dbReference type="ChEBI" id="CHEBI:456215"/>
        <dbReference type="EC" id="6.3.4.19"/>
    </reaction>
</comment>
<evidence type="ECO:0000256" key="8">
    <source>
        <dbReference type="HAMAP-Rule" id="MF_01161"/>
    </source>
</evidence>
<dbReference type="PANTHER" id="PTHR43033">
    <property type="entry name" value="TRNA(ILE)-LYSIDINE SYNTHASE-RELATED"/>
    <property type="match status" value="1"/>
</dbReference>